<name>A0ABP2F2B0_AJEDR</name>
<feature type="region of interest" description="Disordered" evidence="1">
    <location>
        <begin position="153"/>
        <end position="173"/>
    </location>
</feature>
<organism evidence="2 3">
    <name type="scientific">Ajellomyces dermatitidis (strain ER-3 / ATCC MYA-2586)</name>
    <name type="common">Blastomyces dermatitidis</name>
    <dbReference type="NCBI Taxonomy" id="559297"/>
    <lineage>
        <taxon>Eukaryota</taxon>
        <taxon>Fungi</taxon>
        <taxon>Dikarya</taxon>
        <taxon>Ascomycota</taxon>
        <taxon>Pezizomycotina</taxon>
        <taxon>Eurotiomycetes</taxon>
        <taxon>Eurotiomycetidae</taxon>
        <taxon>Onygenales</taxon>
        <taxon>Ajellomycetaceae</taxon>
        <taxon>Blastomyces</taxon>
    </lineage>
</organism>
<dbReference type="Proteomes" id="UP000002039">
    <property type="component" value="Unassembled WGS sequence"/>
</dbReference>
<reference evidence="3" key="1">
    <citation type="journal article" date="2015" name="PLoS Genet.">
        <title>The dynamic genome and transcriptome of the human fungal pathogen Blastomyces and close relative Emmonsia.</title>
        <authorList>
            <person name="Munoz J.F."/>
            <person name="Gauthier G.M."/>
            <person name="Desjardins C.A."/>
            <person name="Gallo J.E."/>
            <person name="Holder J."/>
            <person name="Sullivan T.D."/>
            <person name="Marty A.J."/>
            <person name="Carmen J.C."/>
            <person name="Chen Z."/>
            <person name="Ding L."/>
            <person name="Gujja S."/>
            <person name="Magrini V."/>
            <person name="Misas E."/>
            <person name="Mitreva M."/>
            <person name="Priest M."/>
            <person name="Saif S."/>
            <person name="Whiston E.A."/>
            <person name="Young S."/>
            <person name="Zeng Q."/>
            <person name="Goldman W.E."/>
            <person name="Mardis E.R."/>
            <person name="Taylor J.W."/>
            <person name="McEwen J.G."/>
            <person name="Clay O.K."/>
            <person name="Klein B.S."/>
            <person name="Cuomo C.A."/>
        </authorList>
    </citation>
    <scope>NUCLEOTIDE SEQUENCE [LARGE SCALE GENOMIC DNA]</scope>
    <source>
        <strain evidence="3">ER-3 / ATCC MYA-2586</strain>
    </source>
</reference>
<dbReference type="EMBL" id="EQ999978">
    <property type="protein sequence ID" value="EEQ90917.1"/>
    <property type="molecule type" value="Genomic_DNA"/>
</dbReference>
<gene>
    <name evidence="2" type="ORF">BDCG_06037</name>
</gene>
<evidence type="ECO:0000256" key="1">
    <source>
        <dbReference type="SAM" id="MobiDB-lite"/>
    </source>
</evidence>
<proteinExistence type="predicted"/>
<dbReference type="RefSeq" id="XP_045277558.1">
    <property type="nucleotide sequence ID" value="XM_045421759.1"/>
</dbReference>
<protein>
    <submittedName>
        <fullName evidence="2">Uncharacterized protein</fullName>
    </submittedName>
</protein>
<evidence type="ECO:0000313" key="2">
    <source>
        <dbReference type="EMBL" id="EEQ90917.1"/>
    </source>
</evidence>
<feature type="compositionally biased region" description="Polar residues" evidence="1">
    <location>
        <begin position="155"/>
        <end position="173"/>
    </location>
</feature>
<evidence type="ECO:0000313" key="3">
    <source>
        <dbReference type="Proteomes" id="UP000002039"/>
    </source>
</evidence>
<keyword evidence="3" id="KW-1185">Reference proteome</keyword>
<accession>A0ABP2F2B0</accession>
<dbReference type="GeneID" id="69027976"/>
<sequence length="173" mass="19540">MRYSTNGMIDINAFPFCELVNVVTGSASYVTNTWGWGRNGWTFLALGPKSFEWSGHVGNNDRFPRGVPEKYVWQEDVIFALMIDASTENMAGSQLDEQAGHLRQLLQYRHTSLDSDWPHMVTQDPDQAFLDAYHYQLAPIAYTASLAHYHRPPSHAQSLQTVDPQPDPQNAAQ</sequence>